<dbReference type="AlphaFoldDB" id="A0A8J4YEJ3"/>
<sequence length="186" mass="20269">MFDKGLCTSRKIPKALRQQVREPSPRGPGVDSILRKARQFVYGRGSKGIAAPQIFGEKRRDSCPKRNPAEALSDPSPDYPLPNDGGRHFPSTGAHVRPMLKAHGLARAGSFPHGPLVPKDQTQLKLFPRWGPQENIHRRGNKLASEKMTAFPQKMGSLSTSVISTVSQSNLGGAEAAVKQPRKSSE</sequence>
<reference evidence="2" key="1">
    <citation type="submission" date="2020-07" db="EMBL/GenBank/DDBJ databases">
        <title>The High-quality genome of the commercially important snow crab, Chionoecetes opilio.</title>
        <authorList>
            <person name="Jeong J.-H."/>
            <person name="Ryu S."/>
        </authorList>
    </citation>
    <scope>NUCLEOTIDE SEQUENCE</scope>
    <source>
        <strain evidence="2">MADBK_172401_WGS</strain>
        <tissue evidence="2">Digestive gland</tissue>
    </source>
</reference>
<evidence type="ECO:0000313" key="2">
    <source>
        <dbReference type="EMBL" id="KAG0726563.1"/>
    </source>
</evidence>
<accession>A0A8J4YEJ3</accession>
<feature type="region of interest" description="Disordered" evidence="1">
    <location>
        <begin position="51"/>
        <end position="93"/>
    </location>
</feature>
<name>A0A8J4YEJ3_CHIOP</name>
<keyword evidence="3" id="KW-1185">Reference proteome</keyword>
<evidence type="ECO:0000256" key="1">
    <source>
        <dbReference type="SAM" id="MobiDB-lite"/>
    </source>
</evidence>
<dbReference type="Proteomes" id="UP000770661">
    <property type="component" value="Unassembled WGS sequence"/>
</dbReference>
<gene>
    <name evidence="2" type="ORF">GWK47_036271</name>
</gene>
<organism evidence="2 3">
    <name type="scientific">Chionoecetes opilio</name>
    <name type="common">Atlantic snow crab</name>
    <name type="synonym">Cancer opilio</name>
    <dbReference type="NCBI Taxonomy" id="41210"/>
    <lineage>
        <taxon>Eukaryota</taxon>
        <taxon>Metazoa</taxon>
        <taxon>Ecdysozoa</taxon>
        <taxon>Arthropoda</taxon>
        <taxon>Crustacea</taxon>
        <taxon>Multicrustacea</taxon>
        <taxon>Malacostraca</taxon>
        <taxon>Eumalacostraca</taxon>
        <taxon>Eucarida</taxon>
        <taxon>Decapoda</taxon>
        <taxon>Pleocyemata</taxon>
        <taxon>Brachyura</taxon>
        <taxon>Eubrachyura</taxon>
        <taxon>Majoidea</taxon>
        <taxon>Majidae</taxon>
        <taxon>Chionoecetes</taxon>
    </lineage>
</organism>
<comment type="caution">
    <text evidence="2">The sequence shown here is derived from an EMBL/GenBank/DDBJ whole genome shotgun (WGS) entry which is preliminary data.</text>
</comment>
<proteinExistence type="predicted"/>
<dbReference type="EMBL" id="JACEEZ010004222">
    <property type="protein sequence ID" value="KAG0726563.1"/>
    <property type="molecule type" value="Genomic_DNA"/>
</dbReference>
<evidence type="ECO:0000313" key="3">
    <source>
        <dbReference type="Proteomes" id="UP000770661"/>
    </source>
</evidence>
<protein>
    <submittedName>
        <fullName evidence="2">Uncharacterized protein</fullName>
    </submittedName>
</protein>
<feature type="compositionally biased region" description="Basic and acidic residues" evidence="1">
    <location>
        <begin position="56"/>
        <end position="68"/>
    </location>
</feature>
<feature type="region of interest" description="Disordered" evidence="1">
    <location>
        <begin position="1"/>
        <end position="32"/>
    </location>
</feature>